<evidence type="ECO:0000256" key="3">
    <source>
        <dbReference type="ARBA" id="ARBA00022448"/>
    </source>
</evidence>
<dbReference type="EMBL" id="JAKFHA010000051">
    <property type="protein sequence ID" value="MCF2533541.1"/>
    <property type="molecule type" value="Genomic_DNA"/>
</dbReference>
<feature type="region of interest" description="Disordered" evidence="5">
    <location>
        <begin position="44"/>
        <end position="67"/>
    </location>
</feature>
<comment type="subcellular location">
    <subcellularLocation>
        <location evidence="1">Cell envelope</location>
    </subcellularLocation>
</comment>
<feature type="chain" id="PRO_5041397487" evidence="6">
    <location>
        <begin position="44"/>
        <end position="358"/>
    </location>
</feature>
<dbReference type="PANTHER" id="PTHR30532">
    <property type="entry name" value="IRON III DICITRATE-BINDING PERIPLASMIC PROTEIN"/>
    <property type="match status" value="1"/>
</dbReference>
<comment type="similarity">
    <text evidence="2">Belongs to the bacterial solute-binding protein 8 family.</text>
</comment>
<gene>
    <name evidence="8" type="ORF">LZ495_40870</name>
</gene>
<evidence type="ECO:0000256" key="2">
    <source>
        <dbReference type="ARBA" id="ARBA00008814"/>
    </source>
</evidence>
<keyword evidence="3" id="KW-0813">Transport</keyword>
<protein>
    <submittedName>
        <fullName evidence="8">Iron-siderophore ABC transporter substrate-binding protein</fullName>
    </submittedName>
</protein>
<feature type="compositionally biased region" description="Low complexity" evidence="5">
    <location>
        <begin position="51"/>
        <end position="62"/>
    </location>
</feature>
<dbReference type="PROSITE" id="PS50983">
    <property type="entry name" value="FE_B12_PBP"/>
    <property type="match status" value="1"/>
</dbReference>
<evidence type="ECO:0000256" key="5">
    <source>
        <dbReference type="SAM" id="MobiDB-lite"/>
    </source>
</evidence>
<dbReference type="Pfam" id="PF01497">
    <property type="entry name" value="Peripla_BP_2"/>
    <property type="match status" value="1"/>
</dbReference>
<keyword evidence="4 6" id="KW-0732">Signal</keyword>
<comment type="caution">
    <text evidence="8">The sequence shown here is derived from an EMBL/GenBank/DDBJ whole genome shotgun (WGS) entry which is preliminary data.</text>
</comment>
<keyword evidence="9" id="KW-1185">Reference proteome</keyword>
<dbReference type="AlphaFoldDB" id="A0AA41QA41"/>
<accession>A0AA41QA41</accession>
<dbReference type="Proteomes" id="UP001165378">
    <property type="component" value="Unassembled WGS sequence"/>
</dbReference>
<dbReference type="CDD" id="cd01146">
    <property type="entry name" value="FhuD"/>
    <property type="match status" value="1"/>
</dbReference>
<dbReference type="Gene3D" id="3.40.50.1980">
    <property type="entry name" value="Nitrogenase molybdenum iron protein domain"/>
    <property type="match status" value="2"/>
</dbReference>
<evidence type="ECO:0000256" key="4">
    <source>
        <dbReference type="ARBA" id="ARBA00022729"/>
    </source>
</evidence>
<dbReference type="GO" id="GO:1901678">
    <property type="term" value="P:iron coordination entity transport"/>
    <property type="evidence" value="ECO:0007669"/>
    <property type="project" value="UniProtKB-ARBA"/>
</dbReference>
<proteinExistence type="inferred from homology"/>
<evidence type="ECO:0000259" key="7">
    <source>
        <dbReference type="PROSITE" id="PS50983"/>
    </source>
</evidence>
<evidence type="ECO:0000313" key="9">
    <source>
        <dbReference type="Proteomes" id="UP001165378"/>
    </source>
</evidence>
<sequence>MPMSSLPSDRNAAPAPRFGRHRRRPLVVVAVAAALLAAGCSEADDPKTAVPAAGSPSSGAPGTETAAAFPRTVKTALGDVVIPRRPERIVTVGFPTGTADAAIASGVVPVGMPKAVGAPDGIDPWIVPKLNGKKPTLIEANKVDIEQIAALKPDLILAGQHRAAADDYAKLSKIAPVITYEGAAAFQDTWQQQTQLIGKALGTEKEAAAAIARVEAKFAEIRAKHPSWNGKTFTFTQGGSLAQIPTVTDPNEASARMFAAFGLQLDPKVTALGAKREVSAERLDTIDAGLVVMFFPSADAQKTFEANAVFSNIPAVKEGRYITVDSAQAFALISPGVLNVEWAIDQILPKLEMALGAS</sequence>
<feature type="domain" description="Fe/B12 periplasmic-binding" evidence="7">
    <location>
        <begin position="88"/>
        <end position="355"/>
    </location>
</feature>
<dbReference type="GO" id="GO:0030288">
    <property type="term" value="C:outer membrane-bounded periplasmic space"/>
    <property type="evidence" value="ECO:0007669"/>
    <property type="project" value="TreeGrafter"/>
</dbReference>
<evidence type="ECO:0000313" key="8">
    <source>
        <dbReference type="EMBL" id="MCF2533541.1"/>
    </source>
</evidence>
<evidence type="ECO:0000256" key="6">
    <source>
        <dbReference type="SAM" id="SignalP"/>
    </source>
</evidence>
<dbReference type="PANTHER" id="PTHR30532:SF24">
    <property type="entry name" value="FERRIC ENTEROBACTIN-BINDING PERIPLASMIC PROTEIN FEPB"/>
    <property type="match status" value="1"/>
</dbReference>
<dbReference type="SUPFAM" id="SSF53807">
    <property type="entry name" value="Helical backbone' metal receptor"/>
    <property type="match status" value="1"/>
</dbReference>
<feature type="signal peptide" evidence="6">
    <location>
        <begin position="1"/>
        <end position="43"/>
    </location>
</feature>
<evidence type="ECO:0000256" key="1">
    <source>
        <dbReference type="ARBA" id="ARBA00004196"/>
    </source>
</evidence>
<dbReference type="InterPro" id="IPR051313">
    <property type="entry name" value="Bact_iron-sidero_bind"/>
</dbReference>
<dbReference type="InterPro" id="IPR002491">
    <property type="entry name" value="ABC_transptr_periplasmic_BD"/>
</dbReference>
<name>A0AA41QA41_9ACTN</name>
<organism evidence="8 9">
    <name type="scientific">Yinghuangia soli</name>
    <dbReference type="NCBI Taxonomy" id="2908204"/>
    <lineage>
        <taxon>Bacteria</taxon>
        <taxon>Bacillati</taxon>
        <taxon>Actinomycetota</taxon>
        <taxon>Actinomycetes</taxon>
        <taxon>Kitasatosporales</taxon>
        <taxon>Streptomycetaceae</taxon>
        <taxon>Yinghuangia</taxon>
    </lineage>
</organism>
<dbReference type="RefSeq" id="WP_235058315.1">
    <property type="nucleotide sequence ID" value="NZ_JAKFHA010000051.1"/>
</dbReference>
<reference evidence="8" key="1">
    <citation type="submission" date="2022-01" db="EMBL/GenBank/DDBJ databases">
        <title>Genome-Based Taxonomic Classification of the Phylum Actinobacteria.</title>
        <authorList>
            <person name="Gao Y."/>
        </authorList>
    </citation>
    <scope>NUCLEOTIDE SEQUENCE</scope>
    <source>
        <strain evidence="8">KLBMP 8922</strain>
    </source>
</reference>